<sequence>MSSTDPRFIELRGRFRRFAFPMTVLFLAWFAAYVLLSAYAREFMAVRVFGHVNMALLLGLGQFASTFAITGVYARFARRRLDPLVAELRAEGTR</sequence>
<dbReference type="Proteomes" id="UP000622552">
    <property type="component" value="Unassembled WGS sequence"/>
</dbReference>
<dbReference type="InterPro" id="IPR007436">
    <property type="entry name" value="DUF485"/>
</dbReference>
<evidence type="ECO:0000313" key="2">
    <source>
        <dbReference type="EMBL" id="MBG6133886.1"/>
    </source>
</evidence>
<protein>
    <submittedName>
        <fullName evidence="2">Uncharacterized membrane protein (DUF485 family)</fullName>
    </submittedName>
</protein>
<proteinExistence type="predicted"/>
<dbReference type="AlphaFoldDB" id="A0A8J7GAP6"/>
<keyword evidence="1" id="KW-1133">Transmembrane helix</keyword>
<organism evidence="2 3">
    <name type="scientific">Longispora fulva</name>
    <dbReference type="NCBI Taxonomy" id="619741"/>
    <lineage>
        <taxon>Bacteria</taxon>
        <taxon>Bacillati</taxon>
        <taxon>Actinomycetota</taxon>
        <taxon>Actinomycetes</taxon>
        <taxon>Micromonosporales</taxon>
        <taxon>Micromonosporaceae</taxon>
        <taxon>Longispora</taxon>
    </lineage>
</organism>
<accession>A0A8J7GAP6</accession>
<dbReference type="PANTHER" id="PTHR38441">
    <property type="entry name" value="INTEGRAL MEMBRANE PROTEIN-RELATED"/>
    <property type="match status" value="1"/>
</dbReference>
<evidence type="ECO:0000313" key="3">
    <source>
        <dbReference type="Proteomes" id="UP000622552"/>
    </source>
</evidence>
<dbReference type="EMBL" id="JADOUF010000001">
    <property type="protein sequence ID" value="MBG6133886.1"/>
    <property type="molecule type" value="Genomic_DNA"/>
</dbReference>
<dbReference type="PANTHER" id="PTHR38441:SF1">
    <property type="entry name" value="MEMBRANE PROTEIN"/>
    <property type="match status" value="1"/>
</dbReference>
<feature type="transmembrane region" description="Helical" evidence="1">
    <location>
        <begin position="20"/>
        <end position="40"/>
    </location>
</feature>
<keyword evidence="3" id="KW-1185">Reference proteome</keyword>
<evidence type="ECO:0000256" key="1">
    <source>
        <dbReference type="SAM" id="Phobius"/>
    </source>
</evidence>
<name>A0A8J7GAP6_9ACTN</name>
<keyword evidence="1" id="KW-0812">Transmembrane</keyword>
<dbReference type="RefSeq" id="WP_197001192.1">
    <property type="nucleotide sequence ID" value="NZ_BONS01000032.1"/>
</dbReference>
<reference evidence="2" key="1">
    <citation type="submission" date="2020-11" db="EMBL/GenBank/DDBJ databases">
        <title>Sequencing the genomes of 1000 actinobacteria strains.</title>
        <authorList>
            <person name="Klenk H.-P."/>
        </authorList>
    </citation>
    <scope>NUCLEOTIDE SEQUENCE</scope>
    <source>
        <strain evidence="2">DSM 45356</strain>
    </source>
</reference>
<keyword evidence="1" id="KW-0472">Membrane</keyword>
<comment type="caution">
    <text evidence="2">The sequence shown here is derived from an EMBL/GenBank/DDBJ whole genome shotgun (WGS) entry which is preliminary data.</text>
</comment>
<dbReference type="Pfam" id="PF04341">
    <property type="entry name" value="DUF485"/>
    <property type="match status" value="1"/>
</dbReference>
<gene>
    <name evidence="2" type="ORF">IW245_000080</name>
</gene>
<feature type="transmembrane region" description="Helical" evidence="1">
    <location>
        <begin position="52"/>
        <end position="74"/>
    </location>
</feature>